<proteinExistence type="predicted"/>
<reference evidence="1 2" key="1">
    <citation type="submission" date="2016-08" db="EMBL/GenBank/DDBJ databases">
        <authorList>
            <consortium name="Lentinula edodes genome sequencing consortium"/>
            <person name="Sakamoto Y."/>
            <person name="Nakade K."/>
            <person name="Sato S."/>
            <person name="Yoshida Y."/>
            <person name="Miyazaki K."/>
            <person name="Natsume S."/>
            <person name="Konno N."/>
        </authorList>
    </citation>
    <scope>NUCLEOTIDE SEQUENCE [LARGE SCALE GENOMIC DNA]</scope>
    <source>
        <strain evidence="1 2">NBRC 111202</strain>
    </source>
</reference>
<comment type="caution">
    <text evidence="1">The sequence shown here is derived from an EMBL/GenBank/DDBJ whole genome shotgun (WGS) entry which is preliminary data.</text>
</comment>
<protein>
    <submittedName>
        <fullName evidence="1">Uncharacterized protein</fullName>
    </submittedName>
</protein>
<dbReference type="EMBL" id="BDGU01000421">
    <property type="protein sequence ID" value="GAW07284.1"/>
    <property type="molecule type" value="Genomic_DNA"/>
</dbReference>
<name>A0A1Q3EJI9_LENED</name>
<organism evidence="1 2">
    <name type="scientific">Lentinula edodes</name>
    <name type="common">Shiitake mushroom</name>
    <name type="synonym">Lentinus edodes</name>
    <dbReference type="NCBI Taxonomy" id="5353"/>
    <lineage>
        <taxon>Eukaryota</taxon>
        <taxon>Fungi</taxon>
        <taxon>Dikarya</taxon>
        <taxon>Basidiomycota</taxon>
        <taxon>Agaricomycotina</taxon>
        <taxon>Agaricomycetes</taxon>
        <taxon>Agaricomycetidae</taxon>
        <taxon>Agaricales</taxon>
        <taxon>Marasmiineae</taxon>
        <taxon>Omphalotaceae</taxon>
        <taxon>Lentinula</taxon>
    </lineage>
</organism>
<evidence type="ECO:0000313" key="2">
    <source>
        <dbReference type="Proteomes" id="UP000188533"/>
    </source>
</evidence>
<dbReference type="Proteomes" id="UP000188533">
    <property type="component" value="Unassembled WGS sequence"/>
</dbReference>
<dbReference type="AlphaFoldDB" id="A0A1Q3EJI9"/>
<keyword evidence="2" id="KW-1185">Reference proteome</keyword>
<sequence>MFCDGLLLGNFSLSGYRLGPRVERWNVERPFQVIPTDAAVNPPVPSTATRLSIHSSTSVLAGMYLLAIYTRKEECLAIQTEPSVRLAFSDGE</sequence>
<reference evidence="1 2" key="2">
    <citation type="submission" date="2017-02" db="EMBL/GenBank/DDBJ databases">
        <title>A genome survey and senescence transcriptome analysis in Lentinula edodes.</title>
        <authorList>
            <person name="Sakamoto Y."/>
            <person name="Nakade K."/>
            <person name="Sato S."/>
            <person name="Yoshida Y."/>
            <person name="Miyazaki K."/>
            <person name="Natsume S."/>
            <person name="Konno N."/>
        </authorList>
    </citation>
    <scope>NUCLEOTIDE SEQUENCE [LARGE SCALE GENOMIC DNA]</scope>
    <source>
        <strain evidence="1 2">NBRC 111202</strain>
    </source>
</reference>
<gene>
    <name evidence="1" type="ORF">LENED_009263</name>
</gene>
<evidence type="ECO:0000313" key="1">
    <source>
        <dbReference type="EMBL" id="GAW07284.1"/>
    </source>
</evidence>
<accession>A0A1Q3EJI9</accession>